<organism evidence="2 4">
    <name type="scientific">Rotaria sordida</name>
    <dbReference type="NCBI Taxonomy" id="392033"/>
    <lineage>
        <taxon>Eukaryota</taxon>
        <taxon>Metazoa</taxon>
        <taxon>Spiralia</taxon>
        <taxon>Gnathifera</taxon>
        <taxon>Rotifera</taxon>
        <taxon>Eurotatoria</taxon>
        <taxon>Bdelloidea</taxon>
        <taxon>Philodinida</taxon>
        <taxon>Philodinidae</taxon>
        <taxon>Rotaria</taxon>
    </lineage>
</organism>
<dbReference type="Proteomes" id="UP000663870">
    <property type="component" value="Unassembled WGS sequence"/>
</dbReference>
<dbReference type="InterPro" id="IPR037883">
    <property type="entry name" value="Knr4/Smi1-like_sf"/>
</dbReference>
<evidence type="ECO:0000313" key="3">
    <source>
        <dbReference type="EMBL" id="CAF1118333.1"/>
    </source>
</evidence>
<dbReference type="AlphaFoldDB" id="A0A814HNI9"/>
<dbReference type="EMBL" id="CAJNOL010000565">
    <property type="protein sequence ID" value="CAF1118333.1"/>
    <property type="molecule type" value="Genomic_DNA"/>
</dbReference>
<evidence type="ECO:0000313" key="5">
    <source>
        <dbReference type="Proteomes" id="UP000663870"/>
    </source>
</evidence>
<dbReference type="Gene3D" id="3.40.1580.10">
    <property type="entry name" value="SMI1/KNR4-like"/>
    <property type="match status" value="1"/>
</dbReference>
<comment type="caution">
    <text evidence="2">The sequence shown here is derived from an EMBL/GenBank/DDBJ whole genome shotgun (WGS) entry which is preliminary data.</text>
</comment>
<accession>A0A814HNI9</accession>
<dbReference type="InterPro" id="IPR018958">
    <property type="entry name" value="Knr4/Smi1-like_dom"/>
</dbReference>
<keyword evidence="5" id="KW-1185">Reference proteome</keyword>
<dbReference type="EMBL" id="CAJNOH010000357">
    <property type="protein sequence ID" value="CAF1012620.1"/>
    <property type="molecule type" value="Genomic_DNA"/>
</dbReference>
<protein>
    <recommendedName>
        <fullName evidence="1">Knr4/Smi1-like domain-containing protein</fullName>
    </recommendedName>
</protein>
<name>A0A814HNI9_9BILA</name>
<dbReference type="Pfam" id="PF09346">
    <property type="entry name" value="SMI1_KNR4"/>
    <property type="match status" value="1"/>
</dbReference>
<evidence type="ECO:0000313" key="2">
    <source>
        <dbReference type="EMBL" id="CAF1012620.1"/>
    </source>
</evidence>
<sequence length="236" mass="27645">MASSTHTDTNTNHNEDHLIKHVTEQWNELNKNLEHLPKFQNKNQTGVNEEYIKEIESKLKITLPKEIRAVIKVHNGRKHIDYGLGYQLPTTDLLPISEWKPYEKDNYEFPEDLFQCLANKDNACVDKNLYEDAREHLNVYLKDFEKTSKQENVNKLANNETFQSLPCELLIVGQGLDDYAEQYLLSIRSGRIYLAIHNIPKWTLIGTFADWIQKGLTHVKEQIEELKQQHEEIELC</sequence>
<proteinExistence type="predicted"/>
<dbReference type="SUPFAM" id="SSF160631">
    <property type="entry name" value="SMI1/KNR4-like"/>
    <property type="match status" value="1"/>
</dbReference>
<dbReference type="Proteomes" id="UP000663854">
    <property type="component" value="Unassembled WGS sequence"/>
</dbReference>
<gene>
    <name evidence="3" type="ORF">JXQ802_LOCUS20067</name>
    <name evidence="2" type="ORF">PYM288_LOCUS15187</name>
</gene>
<reference evidence="2" key="1">
    <citation type="submission" date="2021-02" db="EMBL/GenBank/DDBJ databases">
        <authorList>
            <person name="Nowell W R."/>
        </authorList>
    </citation>
    <scope>NUCLEOTIDE SEQUENCE</scope>
</reference>
<dbReference type="SMART" id="SM00860">
    <property type="entry name" value="SMI1_KNR4"/>
    <property type="match status" value="1"/>
</dbReference>
<evidence type="ECO:0000313" key="4">
    <source>
        <dbReference type="Proteomes" id="UP000663854"/>
    </source>
</evidence>
<feature type="domain" description="Knr4/Smi1-like" evidence="1">
    <location>
        <begin position="46"/>
        <end position="214"/>
    </location>
</feature>
<evidence type="ECO:0000259" key="1">
    <source>
        <dbReference type="SMART" id="SM00860"/>
    </source>
</evidence>